<dbReference type="EMBL" id="JAESDN010000004">
    <property type="protein sequence ID" value="KAG7050924.1"/>
    <property type="molecule type" value="Genomic_DNA"/>
</dbReference>
<evidence type="ECO:0000256" key="1">
    <source>
        <dbReference type="SAM" id="MobiDB-lite"/>
    </source>
</evidence>
<feature type="region of interest" description="Disordered" evidence="1">
    <location>
        <begin position="48"/>
        <end position="73"/>
    </location>
</feature>
<name>A0A9P7R9H4_9PEZI</name>
<gene>
    <name evidence="2" type="ORF">JMJ77_001554</name>
</gene>
<evidence type="ECO:0000313" key="3">
    <source>
        <dbReference type="Proteomes" id="UP000699042"/>
    </source>
</evidence>
<organism evidence="2 3">
    <name type="scientific">Colletotrichum scovillei</name>
    <dbReference type="NCBI Taxonomy" id="1209932"/>
    <lineage>
        <taxon>Eukaryota</taxon>
        <taxon>Fungi</taxon>
        <taxon>Dikarya</taxon>
        <taxon>Ascomycota</taxon>
        <taxon>Pezizomycotina</taxon>
        <taxon>Sordariomycetes</taxon>
        <taxon>Hypocreomycetidae</taxon>
        <taxon>Glomerellales</taxon>
        <taxon>Glomerellaceae</taxon>
        <taxon>Colletotrichum</taxon>
        <taxon>Colletotrichum acutatum species complex</taxon>
    </lineage>
</organism>
<proteinExistence type="predicted"/>
<dbReference type="Proteomes" id="UP000699042">
    <property type="component" value="Unassembled WGS sequence"/>
</dbReference>
<accession>A0A9P7R9H4</accession>
<feature type="compositionally biased region" description="Polar residues" evidence="1">
    <location>
        <begin position="48"/>
        <end position="59"/>
    </location>
</feature>
<feature type="compositionally biased region" description="Basic and acidic residues" evidence="1">
    <location>
        <begin position="7"/>
        <end position="16"/>
    </location>
</feature>
<sequence>MPSSDAHSLRTGDSKSGKSGQRAMRTTRLEAWMTEEPPIPLAAYGLAQTTGRRQGTQSGIEKFDQTWDKAARK</sequence>
<comment type="caution">
    <text evidence="2">The sequence shown here is derived from an EMBL/GenBank/DDBJ whole genome shotgun (WGS) entry which is preliminary data.</text>
</comment>
<feature type="compositionally biased region" description="Basic and acidic residues" evidence="1">
    <location>
        <begin position="61"/>
        <end position="73"/>
    </location>
</feature>
<reference evidence="2" key="1">
    <citation type="submission" date="2021-05" db="EMBL/GenBank/DDBJ databases">
        <title>Comparative genomics of three Colletotrichum scovillei strains and genetic complementation revealed genes involved fungal growth and virulence on chili pepper.</title>
        <authorList>
            <person name="Hsieh D.-K."/>
            <person name="Chuang S.-C."/>
            <person name="Chen C.-Y."/>
            <person name="Chao Y.-T."/>
            <person name="Lu M.-Y.J."/>
            <person name="Lee M.-H."/>
            <person name="Shih M.-C."/>
        </authorList>
    </citation>
    <scope>NUCLEOTIDE SEQUENCE</scope>
    <source>
        <strain evidence="2">Coll-153</strain>
    </source>
</reference>
<feature type="region of interest" description="Disordered" evidence="1">
    <location>
        <begin position="1"/>
        <end position="26"/>
    </location>
</feature>
<keyword evidence="3" id="KW-1185">Reference proteome</keyword>
<evidence type="ECO:0000313" key="2">
    <source>
        <dbReference type="EMBL" id="KAG7050924.1"/>
    </source>
</evidence>
<dbReference type="AlphaFoldDB" id="A0A9P7R9H4"/>
<protein>
    <submittedName>
        <fullName evidence="2">Uncharacterized protein</fullName>
    </submittedName>
</protein>